<name>Q7UXW6_RHOBA</name>
<sequence>MTTISRWALAPVGIYSTAANAVRLMKSTARQYISRIGAGGTLIHPRQHRTRARWPRHSAEYHGQQNATD</sequence>
<dbReference type="AlphaFoldDB" id="Q7UXW6"/>
<proteinExistence type="predicted"/>
<evidence type="ECO:0000313" key="2">
    <source>
        <dbReference type="EMBL" id="CAD71885.1"/>
    </source>
</evidence>
<protein>
    <submittedName>
        <fullName evidence="2">Uncharacterized protein</fullName>
    </submittedName>
</protein>
<evidence type="ECO:0000256" key="1">
    <source>
        <dbReference type="SAM" id="MobiDB-lite"/>
    </source>
</evidence>
<dbReference type="InParanoid" id="Q7UXW6"/>
<keyword evidence="3" id="KW-1185">Reference proteome</keyword>
<feature type="compositionally biased region" description="Basic residues" evidence="1">
    <location>
        <begin position="45"/>
        <end position="56"/>
    </location>
</feature>
<dbReference type="KEGG" id="rba:RB1057"/>
<dbReference type="EMBL" id="BX294134">
    <property type="protein sequence ID" value="CAD71885.1"/>
    <property type="molecule type" value="Genomic_DNA"/>
</dbReference>
<gene>
    <name evidence="2" type="ordered locus">RB1057</name>
</gene>
<evidence type="ECO:0000313" key="3">
    <source>
        <dbReference type="Proteomes" id="UP000001025"/>
    </source>
</evidence>
<reference evidence="2 3" key="1">
    <citation type="journal article" date="2003" name="Proc. Natl. Acad. Sci. U.S.A.">
        <title>Complete genome sequence of the marine planctomycete Pirellula sp. strain 1.</title>
        <authorList>
            <person name="Gloeckner F.O."/>
            <person name="Kube M."/>
            <person name="Bauer M."/>
            <person name="Teeling H."/>
            <person name="Lombardot T."/>
            <person name="Ludwig W."/>
            <person name="Gade D."/>
            <person name="Beck A."/>
            <person name="Borzym K."/>
            <person name="Heitmann K."/>
            <person name="Rabus R."/>
            <person name="Schlesner H."/>
            <person name="Amann R."/>
            <person name="Reinhardt R."/>
        </authorList>
    </citation>
    <scope>NUCLEOTIDE SEQUENCE [LARGE SCALE GENOMIC DNA]</scope>
    <source>
        <strain evidence="3">DSM 10527 / NCIMB 13988 / SH1</strain>
    </source>
</reference>
<dbReference type="HOGENOM" id="CLU_2773132_0_0_0"/>
<dbReference type="EnsemblBacteria" id="CAD71885">
    <property type="protein sequence ID" value="CAD71885"/>
    <property type="gene ID" value="RB1057"/>
</dbReference>
<feature type="region of interest" description="Disordered" evidence="1">
    <location>
        <begin position="45"/>
        <end position="69"/>
    </location>
</feature>
<dbReference type="STRING" id="243090.RB1057"/>
<organism evidence="2 3">
    <name type="scientific">Rhodopirellula baltica (strain DSM 10527 / NCIMB 13988 / SH1)</name>
    <dbReference type="NCBI Taxonomy" id="243090"/>
    <lineage>
        <taxon>Bacteria</taxon>
        <taxon>Pseudomonadati</taxon>
        <taxon>Planctomycetota</taxon>
        <taxon>Planctomycetia</taxon>
        <taxon>Pirellulales</taxon>
        <taxon>Pirellulaceae</taxon>
        <taxon>Rhodopirellula</taxon>
    </lineage>
</organism>
<accession>Q7UXW6</accession>
<dbReference type="Proteomes" id="UP000001025">
    <property type="component" value="Chromosome"/>
</dbReference>